<proteinExistence type="predicted"/>
<dbReference type="AlphaFoldDB" id="A0A9P0PV53"/>
<evidence type="ECO:0000313" key="2">
    <source>
        <dbReference type="Proteomes" id="UP001152888"/>
    </source>
</evidence>
<dbReference type="EMBL" id="CAKOFQ010007323">
    <property type="protein sequence ID" value="CAH1998308.1"/>
    <property type="molecule type" value="Genomic_DNA"/>
</dbReference>
<keyword evidence="2" id="KW-1185">Reference proteome</keyword>
<reference evidence="1" key="1">
    <citation type="submission" date="2022-03" db="EMBL/GenBank/DDBJ databases">
        <authorList>
            <person name="Sayadi A."/>
        </authorList>
    </citation>
    <scope>NUCLEOTIDE SEQUENCE</scope>
</reference>
<evidence type="ECO:0000313" key="1">
    <source>
        <dbReference type="EMBL" id="CAH1998308.1"/>
    </source>
</evidence>
<gene>
    <name evidence="1" type="ORF">ACAOBT_LOCUS24296</name>
</gene>
<organism evidence="1 2">
    <name type="scientific">Acanthoscelides obtectus</name>
    <name type="common">Bean weevil</name>
    <name type="synonym">Bruchus obtectus</name>
    <dbReference type="NCBI Taxonomy" id="200917"/>
    <lineage>
        <taxon>Eukaryota</taxon>
        <taxon>Metazoa</taxon>
        <taxon>Ecdysozoa</taxon>
        <taxon>Arthropoda</taxon>
        <taxon>Hexapoda</taxon>
        <taxon>Insecta</taxon>
        <taxon>Pterygota</taxon>
        <taxon>Neoptera</taxon>
        <taxon>Endopterygota</taxon>
        <taxon>Coleoptera</taxon>
        <taxon>Polyphaga</taxon>
        <taxon>Cucujiformia</taxon>
        <taxon>Chrysomeloidea</taxon>
        <taxon>Chrysomelidae</taxon>
        <taxon>Bruchinae</taxon>
        <taxon>Bruchini</taxon>
        <taxon>Acanthoscelides</taxon>
    </lineage>
</organism>
<comment type="caution">
    <text evidence="1">The sequence shown here is derived from an EMBL/GenBank/DDBJ whole genome shotgun (WGS) entry which is preliminary data.</text>
</comment>
<protein>
    <submittedName>
        <fullName evidence="1">Uncharacterized protein</fullName>
    </submittedName>
</protein>
<name>A0A9P0PV53_ACAOB</name>
<dbReference type="Proteomes" id="UP001152888">
    <property type="component" value="Unassembled WGS sequence"/>
</dbReference>
<dbReference type="OrthoDB" id="6367910at2759"/>
<accession>A0A9P0PV53</accession>
<sequence>MFAFRLSLYHWETLAHSPNS</sequence>